<gene>
    <name evidence="1" type="ORF">LITE_LOCUS50598</name>
</gene>
<organism evidence="1 2">
    <name type="scientific">Linum tenue</name>
    <dbReference type="NCBI Taxonomy" id="586396"/>
    <lineage>
        <taxon>Eukaryota</taxon>
        <taxon>Viridiplantae</taxon>
        <taxon>Streptophyta</taxon>
        <taxon>Embryophyta</taxon>
        <taxon>Tracheophyta</taxon>
        <taxon>Spermatophyta</taxon>
        <taxon>Magnoliopsida</taxon>
        <taxon>eudicotyledons</taxon>
        <taxon>Gunneridae</taxon>
        <taxon>Pentapetalae</taxon>
        <taxon>rosids</taxon>
        <taxon>fabids</taxon>
        <taxon>Malpighiales</taxon>
        <taxon>Linaceae</taxon>
        <taxon>Linum</taxon>
    </lineage>
</organism>
<accession>A0AAV0RYP4</accession>
<evidence type="ECO:0000313" key="1">
    <source>
        <dbReference type="EMBL" id="CAI0625839.1"/>
    </source>
</evidence>
<dbReference type="Proteomes" id="UP001154282">
    <property type="component" value="Unassembled WGS sequence"/>
</dbReference>
<name>A0AAV0RYP4_9ROSI</name>
<dbReference type="EMBL" id="CAMGYJ010000011">
    <property type="protein sequence ID" value="CAI0625839.1"/>
    <property type="molecule type" value="Genomic_DNA"/>
</dbReference>
<evidence type="ECO:0000313" key="2">
    <source>
        <dbReference type="Proteomes" id="UP001154282"/>
    </source>
</evidence>
<dbReference type="AlphaFoldDB" id="A0AAV0RYP4"/>
<proteinExistence type="predicted"/>
<reference evidence="1" key="1">
    <citation type="submission" date="2022-08" db="EMBL/GenBank/DDBJ databases">
        <authorList>
            <person name="Gutierrez-Valencia J."/>
        </authorList>
    </citation>
    <scope>NUCLEOTIDE SEQUENCE</scope>
</reference>
<comment type="caution">
    <text evidence="1">The sequence shown here is derived from an EMBL/GenBank/DDBJ whole genome shotgun (WGS) entry which is preliminary data.</text>
</comment>
<protein>
    <submittedName>
        <fullName evidence="1">Uncharacterized protein</fullName>
    </submittedName>
</protein>
<keyword evidence="2" id="KW-1185">Reference proteome</keyword>
<sequence length="210" mass="23832">MRTCTATTCGWSTIEREALSGENDIPREIVIDQSVVGNLLKGEETPDVHQEYEDDELMENLEDEVAREKLKLFIRLVMEVGCFQTSEITPLKTDICICCNEIIITRTTDSEDSRMQQPSKILEFDIDFVMKERCRIYEHSWSPLNPSEVIADEASSRNPDAKCLCSKLVVCSQSQEDDQPGPSKHATACPWLCSKLIPNRSKDTLPRKNC</sequence>